<dbReference type="Gene3D" id="3.50.30.40">
    <property type="entry name" value="Ribonuclease E inhibitor RraA/RraA-like"/>
    <property type="match status" value="1"/>
</dbReference>
<evidence type="ECO:0000256" key="11">
    <source>
        <dbReference type="ARBA" id="ARBA00032305"/>
    </source>
</evidence>
<evidence type="ECO:0000256" key="4">
    <source>
        <dbReference type="ARBA" id="ARBA00011233"/>
    </source>
</evidence>
<evidence type="ECO:0000256" key="7">
    <source>
        <dbReference type="ARBA" id="ARBA00016549"/>
    </source>
</evidence>
<gene>
    <name evidence="13" type="ORF">AB0K95_32350</name>
</gene>
<dbReference type="EC" id="4.1.3.17" evidence="5"/>
<dbReference type="PANTHER" id="PTHR33254:SF4">
    <property type="entry name" value="4-HYDROXY-4-METHYL-2-OXOGLUTARATE ALDOLASE 3-RELATED"/>
    <property type="match status" value="1"/>
</dbReference>
<dbReference type="EC" id="4.1.1.112" evidence="6"/>
<keyword evidence="14" id="KW-1185">Reference proteome</keyword>
<evidence type="ECO:0000313" key="13">
    <source>
        <dbReference type="EMBL" id="MEV5249913.1"/>
    </source>
</evidence>
<comment type="cofactor">
    <cofactor evidence="2">
        <name>a divalent metal cation</name>
        <dbReference type="ChEBI" id="CHEBI:60240"/>
    </cofactor>
</comment>
<evidence type="ECO:0000256" key="12">
    <source>
        <dbReference type="ARBA" id="ARBA00047973"/>
    </source>
</evidence>
<accession>A0ABV3JP49</accession>
<organism evidence="13 14">
    <name type="scientific">Streptomyces werraensis</name>
    <dbReference type="NCBI Taxonomy" id="68284"/>
    <lineage>
        <taxon>Bacteria</taxon>
        <taxon>Bacillati</taxon>
        <taxon>Actinomycetota</taxon>
        <taxon>Actinomycetes</taxon>
        <taxon>Kitasatosporales</taxon>
        <taxon>Streptomycetaceae</taxon>
        <taxon>Streptomyces</taxon>
    </lineage>
</organism>
<evidence type="ECO:0000256" key="10">
    <source>
        <dbReference type="ARBA" id="ARBA00030169"/>
    </source>
</evidence>
<evidence type="ECO:0000256" key="1">
    <source>
        <dbReference type="ARBA" id="ARBA00001342"/>
    </source>
</evidence>
<dbReference type="Proteomes" id="UP001552527">
    <property type="component" value="Unassembled WGS sequence"/>
</dbReference>
<comment type="subunit">
    <text evidence="4">Homotrimer.</text>
</comment>
<evidence type="ECO:0000256" key="9">
    <source>
        <dbReference type="ARBA" id="ARBA00029596"/>
    </source>
</evidence>
<comment type="catalytic activity">
    <reaction evidence="1">
        <text>4-hydroxy-4-methyl-2-oxoglutarate = 2 pyruvate</text>
        <dbReference type="Rhea" id="RHEA:22748"/>
        <dbReference type="ChEBI" id="CHEBI:15361"/>
        <dbReference type="ChEBI" id="CHEBI:58276"/>
        <dbReference type="EC" id="4.1.3.17"/>
    </reaction>
</comment>
<dbReference type="EMBL" id="JBFATE010000024">
    <property type="protein sequence ID" value="MEV5249913.1"/>
    <property type="molecule type" value="Genomic_DNA"/>
</dbReference>
<dbReference type="PANTHER" id="PTHR33254">
    <property type="entry name" value="4-HYDROXY-4-METHYL-2-OXOGLUTARATE ALDOLASE 3-RELATED"/>
    <property type="match status" value="1"/>
</dbReference>
<comment type="caution">
    <text evidence="13">The sequence shown here is derived from an EMBL/GenBank/DDBJ whole genome shotgun (WGS) entry which is preliminary data.</text>
</comment>
<comment type="function">
    <text evidence="8">Catalyzes the aldol cleavage of 4-hydroxy-4-methyl-2-oxoglutarate (HMG) into 2 molecules of pyruvate. Also contains a secondary oxaloacetate (OAA) decarboxylase activity due to the common pyruvate enolate transition state formed following C-C bond cleavage in the retro-aldol and decarboxylation reactions.</text>
</comment>
<evidence type="ECO:0000256" key="3">
    <source>
        <dbReference type="ARBA" id="ARBA00008621"/>
    </source>
</evidence>
<evidence type="ECO:0000256" key="2">
    <source>
        <dbReference type="ARBA" id="ARBA00001968"/>
    </source>
</evidence>
<dbReference type="RefSeq" id="WP_364027541.1">
    <property type="nucleotide sequence ID" value="NZ_JBFATD010000016.1"/>
</dbReference>
<comment type="catalytic activity">
    <reaction evidence="12">
        <text>oxaloacetate + H(+) = pyruvate + CO2</text>
        <dbReference type="Rhea" id="RHEA:15641"/>
        <dbReference type="ChEBI" id="CHEBI:15361"/>
        <dbReference type="ChEBI" id="CHEBI:15378"/>
        <dbReference type="ChEBI" id="CHEBI:16452"/>
        <dbReference type="ChEBI" id="CHEBI:16526"/>
        <dbReference type="EC" id="4.1.1.112"/>
    </reaction>
</comment>
<proteinExistence type="inferred from homology"/>
<protein>
    <recommendedName>
        <fullName evidence="7">Putative 4-hydroxy-4-methyl-2-oxoglutarate aldolase</fullName>
        <ecNumber evidence="6">4.1.1.112</ecNumber>
        <ecNumber evidence="5">4.1.3.17</ecNumber>
    </recommendedName>
    <alternativeName>
        <fullName evidence="11">Oxaloacetate decarboxylase</fullName>
    </alternativeName>
    <alternativeName>
        <fullName evidence="9">Regulator of ribonuclease activity homolog</fullName>
    </alternativeName>
    <alternativeName>
        <fullName evidence="10">RraA-like protein</fullName>
    </alternativeName>
</protein>
<evidence type="ECO:0000256" key="6">
    <source>
        <dbReference type="ARBA" id="ARBA00012947"/>
    </source>
</evidence>
<reference evidence="13 14" key="1">
    <citation type="submission" date="2024-06" db="EMBL/GenBank/DDBJ databases">
        <title>The Natural Products Discovery Center: Release of the First 8490 Sequenced Strains for Exploring Actinobacteria Biosynthetic Diversity.</title>
        <authorList>
            <person name="Kalkreuter E."/>
            <person name="Kautsar S.A."/>
            <person name="Yang D."/>
            <person name="Bader C.D."/>
            <person name="Teijaro C.N."/>
            <person name="Fluegel L."/>
            <person name="Davis C.M."/>
            <person name="Simpson J.R."/>
            <person name="Lauterbach L."/>
            <person name="Steele A.D."/>
            <person name="Gui C."/>
            <person name="Meng S."/>
            <person name="Li G."/>
            <person name="Viehrig K."/>
            <person name="Ye F."/>
            <person name="Su P."/>
            <person name="Kiefer A.F."/>
            <person name="Nichols A."/>
            <person name="Cepeda A.J."/>
            <person name="Yan W."/>
            <person name="Fan B."/>
            <person name="Jiang Y."/>
            <person name="Adhikari A."/>
            <person name="Zheng C.-J."/>
            <person name="Schuster L."/>
            <person name="Cowan T.M."/>
            <person name="Smanski M.J."/>
            <person name="Chevrette M.G."/>
            <person name="De Carvalho L.P.S."/>
            <person name="Shen B."/>
        </authorList>
    </citation>
    <scope>NUCLEOTIDE SEQUENCE [LARGE SCALE GENOMIC DNA]</scope>
    <source>
        <strain evidence="13 14">NPDC052768</strain>
    </source>
</reference>
<dbReference type="InterPro" id="IPR005493">
    <property type="entry name" value="RraA/RraA-like"/>
</dbReference>
<sequence>MDDQAIAARLGRVPTASVSDALDRLGLPGSLLGIQRQTTDASVAGRAFTVRYEPVGEGGDGTVGDFLDEVRPGEVVVVDNGGRTDCTVWGGIMARVAAGRGIAGTVINGACRDVAAAESAKYPIWAVSRFMRTGKDRVRCAAVQGTVTIEGVRIAPGDYVHADADGVVAIPSEHIEEVLDLAEEIERVEHEIVAAVLDGAQLAEARRQFAYHTLQRRSV</sequence>
<dbReference type="InterPro" id="IPR036704">
    <property type="entry name" value="RraA/RraA-like_sf"/>
</dbReference>
<dbReference type="Pfam" id="PF03737">
    <property type="entry name" value="RraA-like"/>
    <property type="match status" value="1"/>
</dbReference>
<evidence type="ECO:0000313" key="14">
    <source>
        <dbReference type="Proteomes" id="UP001552527"/>
    </source>
</evidence>
<evidence type="ECO:0000256" key="5">
    <source>
        <dbReference type="ARBA" id="ARBA00012213"/>
    </source>
</evidence>
<name>A0ABV3JP49_9ACTN</name>
<comment type="similarity">
    <text evidence="3">Belongs to the class II aldolase/RraA-like family.</text>
</comment>
<dbReference type="CDD" id="cd16841">
    <property type="entry name" value="RraA_family"/>
    <property type="match status" value="1"/>
</dbReference>
<evidence type="ECO:0000256" key="8">
    <source>
        <dbReference type="ARBA" id="ARBA00025046"/>
    </source>
</evidence>
<dbReference type="SUPFAM" id="SSF89562">
    <property type="entry name" value="RraA-like"/>
    <property type="match status" value="1"/>
</dbReference>